<dbReference type="InterPro" id="IPR008969">
    <property type="entry name" value="CarboxyPept-like_regulatory"/>
</dbReference>
<keyword evidence="14" id="KW-1185">Reference proteome</keyword>
<keyword evidence="11 15" id="KW-0732">Signal</keyword>
<evidence type="ECO:0000313" key="13">
    <source>
        <dbReference type="EMBL" id="AAC36548.1"/>
    </source>
</evidence>
<dbReference type="InterPro" id="IPR057246">
    <property type="entry name" value="CARBOXYPEPT_ZN_1"/>
</dbReference>
<dbReference type="Pfam" id="PF13620">
    <property type="entry name" value="CarboxypepD_reg"/>
    <property type="match status" value="2"/>
</dbReference>
<comment type="caution">
    <text evidence="9">Lacks conserved residue(s) required for the propagation of feature annotation.</text>
</comment>
<dbReference type="GO" id="GO:0016485">
    <property type="term" value="P:protein processing"/>
    <property type="evidence" value="ECO:0007669"/>
    <property type="project" value="TreeGrafter"/>
</dbReference>
<feature type="domain" description="Peptidase M14" evidence="12">
    <location>
        <begin position="34"/>
        <end position="323"/>
    </location>
</feature>
<keyword evidence="5" id="KW-0479">Metal-binding</keyword>
<evidence type="ECO:0000256" key="10">
    <source>
        <dbReference type="SAM" id="MobiDB-lite"/>
    </source>
</evidence>
<dbReference type="SMART" id="SM00631">
    <property type="entry name" value="Zn_pept"/>
    <property type="match status" value="3"/>
</dbReference>
<reference evidence="15" key="3">
    <citation type="submission" date="2025-05" db="UniProtKB">
        <authorList>
            <consortium name="RefSeq"/>
        </authorList>
    </citation>
    <scope>IDENTIFICATION</scope>
</reference>
<evidence type="ECO:0000256" key="7">
    <source>
        <dbReference type="ARBA" id="ARBA00022833"/>
    </source>
</evidence>
<keyword evidence="7" id="KW-0862">Zinc</keyword>
<dbReference type="CDD" id="cd11308">
    <property type="entry name" value="Peptidase_M14NE-CP-C_like"/>
    <property type="match status" value="2"/>
</dbReference>
<keyword evidence="3 13" id="KW-0121">Carboxypeptidase</keyword>
<feature type="signal peptide" evidence="11 15">
    <location>
        <begin position="1"/>
        <end position="26"/>
    </location>
</feature>
<sequence length="1446" mass="158940">MELPEQYLCRRIFYLLLSCFVLVCSTENVIDTSKYHRYDDIVSLFTSLHAQYPDITKLHNIGSSVQERQLLAIQITDNVNISEPGEPMFKYVGNMHGNEAIGREVLIYLTQYLLFKYEEGDERVKKLVDSTNIFIMPSMNPDGFEKAKINDCMGVGGRGNYYNVDLNRNFPDQFGGNKEKVQPETKAIIDWIESNPFVLSANLHGGSVVASYPYDDSKSHRHGTYSAAPDDAMFRLLAHTYANNHLTMSKQERPCSGDFFKDGITNGAQWYDVPGGMEDYNYLHSNCFEITVELSCCKYPPVNRLPIEWDNNRESLLAYLEMVHIGVKGFITDAETGQGIENAVVMVEGIAHNVTSAQFGDFWRLLTPGTYSLRFVADGYEDTVQKDIVVPSGEGVSVNVTLSRKGKAVAMPSATSKGPEEKLETTKEPVVTVPPGEPLDRLMSYLDGLKDFSHHSSTHFKEPSEFVHHNFQEMTKFLQDLADKYPALAKLTSIGQSVQGRDLWVLEITENPGQHMPGKPEFKYIGNMHGNEVVGRELLLLLAQLLCENYGQDDLVTLMLQQTRVHIMPSMNPDGYEKGREGDVSGIRGRANANLVDLNRNFPGLFHNTSVNERQEPETLAVMRWSRSLPFVLSANLHGGSLVANYPYDDFEQETGHGAFSPSPDNAVFKQLAEAYSLAHAKMHSGKPCPEISGEYFPDGITNGAQWYVVSGGMQDWNYGFTNDFEVTLELGCVKYPMENELPKYWQANKDSLLVYMGEVHKGVRGFITDKQTGMGIFNASVMVDGIEHEIFSARDGDFWRLLTPGTYSVSATAPGYDLQTITVRVTSGAAVPVNFTLERSSWSEDHDFDIKENMRGHAYMSPHAIVETLGYLARTNPSVAAYEVLAESSDQENLPMLHLTKELGSPGGGSDGLHRDDRPHVLLVAGINGDAPVGSEVLVRLARHLITGFNRGEPVVTSILSTSHVHILPRVNGHSTAAHPGDCSGVNYTGPRFNDLVESKDPVVADLTRLIALHQFDLILNVDAGGKFIVIPRNVLASSEMSAASALTDDEDVLQMLAHSFAEGMTEVYHGDACPGARHSGIVHGVDMGREAIALADSVYGQYGTLMLSTHVACCKYPAASEIPGVWRVSLQPILNVLSSAMQGIQGKVTNEKGEAITSYSLQLDNRQKREKKSAFFILATTGLHSISVSAKGYVPMTQGVMVTNGAPKPVTVVLTAEAIGGDELTYHSNEALTAALQNLSTSCPHLVSLSDIGKSTMGQTLWMLRLGHGHVTERVPPSVMFIGGLHGDEAVSSEALLMLGTHLCSQYSRNEFVRQMLDSMYVYVVPAVNVDGARVAVEGFCEAGMGHNNSQNVDLDKNFFPGDEYRQVVEQPETRAVKKAMEAAKPSFVVNVRAGNNVVSYMGPADRAVAKAFVNSRDVSDKDSAGCGKQTGECLMPLVDLISR</sequence>
<feature type="active site" description="Proton donor/acceptor" evidence="9">
    <location>
        <position position="293"/>
    </location>
</feature>
<dbReference type="FunFam" id="2.60.40.1120:FF:000004">
    <property type="entry name" value="Carboxypeptidase E"/>
    <property type="match status" value="1"/>
</dbReference>
<dbReference type="Proteomes" id="UP000694888">
    <property type="component" value="Unplaced"/>
</dbReference>
<comment type="cofactor">
    <cofactor evidence="1">
        <name>Zn(2+)</name>
        <dbReference type="ChEBI" id="CHEBI:29105"/>
    </cofactor>
</comment>
<evidence type="ECO:0000256" key="5">
    <source>
        <dbReference type="ARBA" id="ARBA00022723"/>
    </source>
</evidence>
<dbReference type="CDD" id="cd03858">
    <property type="entry name" value="M14_CP_N-E_like"/>
    <property type="match status" value="1"/>
</dbReference>
<dbReference type="OrthoDB" id="10249045at2759"/>
<dbReference type="PANTHER" id="PTHR11532:SF57">
    <property type="entry name" value="CARBOXYPEPTIDASE D, B"/>
    <property type="match status" value="1"/>
</dbReference>
<evidence type="ECO:0000256" key="4">
    <source>
        <dbReference type="ARBA" id="ARBA00022670"/>
    </source>
</evidence>
<dbReference type="PROSITE" id="PS00133">
    <property type="entry name" value="CARBOXYPEPT_ZN_2"/>
    <property type="match status" value="2"/>
</dbReference>
<dbReference type="EMBL" id="AF007570">
    <property type="protein sequence ID" value="AAC36548.1"/>
    <property type="molecule type" value="mRNA"/>
</dbReference>
<dbReference type="Pfam" id="PF00246">
    <property type="entry name" value="Peptidase_M14"/>
    <property type="match status" value="4"/>
</dbReference>
<keyword evidence="4" id="KW-0645">Protease</keyword>
<dbReference type="SUPFAM" id="SSF49464">
    <property type="entry name" value="Carboxypeptidase regulatory domain-like"/>
    <property type="match status" value="2"/>
</dbReference>
<dbReference type="SUPFAM" id="SSF53187">
    <property type="entry name" value="Zn-dependent exopeptidases"/>
    <property type="match status" value="4"/>
</dbReference>
<dbReference type="InterPro" id="IPR050753">
    <property type="entry name" value="Peptidase_M14_domain"/>
</dbReference>
<dbReference type="GeneID" id="100533325"/>
<dbReference type="RefSeq" id="NP_001191551.1">
    <property type="nucleotide sequence ID" value="NM_001204622.1"/>
</dbReference>
<dbReference type="MEROPS" id="M14.016"/>
<name>O77063_APLCA</name>
<evidence type="ECO:0000259" key="12">
    <source>
        <dbReference type="PROSITE" id="PS52035"/>
    </source>
</evidence>
<dbReference type="InterPro" id="IPR000834">
    <property type="entry name" value="Peptidase_M14"/>
</dbReference>
<evidence type="ECO:0000256" key="11">
    <source>
        <dbReference type="SAM" id="SignalP"/>
    </source>
</evidence>
<reference evidence="15" key="1">
    <citation type="journal article" date="1996" name="DNA Cell Biol.">
        <title>Molecular cloning of Aplysia neuronal cDNAs that encode carboxypeptidases related to mammalian prohormone processing enzymes.</title>
        <authorList>
            <person name="Fan X."/>
            <person name="Nagle G.T."/>
        </authorList>
    </citation>
    <scope>NUCLEOTIDE SEQUENCE</scope>
</reference>
<feature type="compositionally biased region" description="Basic and acidic residues" evidence="10">
    <location>
        <begin position="418"/>
        <end position="427"/>
    </location>
</feature>
<evidence type="ECO:0000256" key="2">
    <source>
        <dbReference type="ARBA" id="ARBA00005988"/>
    </source>
</evidence>
<evidence type="ECO:0000256" key="1">
    <source>
        <dbReference type="ARBA" id="ARBA00001947"/>
    </source>
</evidence>
<proteinExistence type="evidence at transcript level"/>
<evidence type="ECO:0000313" key="14">
    <source>
        <dbReference type="Proteomes" id="UP000694888"/>
    </source>
</evidence>
<dbReference type="PROSITE" id="PS00132">
    <property type="entry name" value="CARBOXYPEPT_ZN_1"/>
    <property type="match status" value="3"/>
</dbReference>
<dbReference type="PIR" id="T30916">
    <property type="entry name" value="T30916"/>
</dbReference>
<dbReference type="CDD" id="cd03868">
    <property type="entry name" value="M14_CPD_I"/>
    <property type="match status" value="1"/>
</dbReference>
<dbReference type="GO" id="GO:0004181">
    <property type="term" value="F:metallocarboxypeptidase activity"/>
    <property type="evidence" value="ECO:0007669"/>
    <property type="project" value="InterPro"/>
</dbReference>
<dbReference type="FunFam" id="3.40.630.10:FF:000020">
    <property type="entry name" value="Carboxypeptidase D"/>
    <property type="match status" value="2"/>
</dbReference>
<feature type="domain" description="Peptidase M14" evidence="12">
    <location>
        <begin position="859"/>
        <end position="1142"/>
    </location>
</feature>
<dbReference type="InterPro" id="IPR057247">
    <property type="entry name" value="CARBOXYPEPT_ZN_2"/>
</dbReference>
<gene>
    <name evidence="15" type="primary">LOC100533325</name>
</gene>
<evidence type="ECO:0000256" key="3">
    <source>
        <dbReference type="ARBA" id="ARBA00022645"/>
    </source>
</evidence>
<dbReference type="GO" id="GO:0008270">
    <property type="term" value="F:zinc ion binding"/>
    <property type="evidence" value="ECO:0007669"/>
    <property type="project" value="InterPro"/>
</dbReference>
<keyword evidence="8" id="KW-0325">Glycoprotein</keyword>
<dbReference type="GO" id="GO:0006518">
    <property type="term" value="P:peptide metabolic process"/>
    <property type="evidence" value="ECO:0007669"/>
    <property type="project" value="TreeGrafter"/>
</dbReference>
<accession>O77063</accession>
<protein>
    <submittedName>
        <fullName evidence="13 15">Carboxypeptidase D</fullName>
    </submittedName>
</protein>
<evidence type="ECO:0000256" key="8">
    <source>
        <dbReference type="ARBA" id="ARBA00023180"/>
    </source>
</evidence>
<feature type="region of interest" description="Disordered" evidence="10">
    <location>
        <begin position="410"/>
        <end position="434"/>
    </location>
</feature>
<comment type="similarity">
    <text evidence="2 9">Belongs to the peptidase M14 family.</text>
</comment>
<dbReference type="Gene3D" id="3.40.630.10">
    <property type="entry name" value="Zn peptidases"/>
    <property type="match status" value="4"/>
</dbReference>
<evidence type="ECO:0000313" key="15">
    <source>
        <dbReference type="RefSeq" id="NP_001191551.1"/>
    </source>
</evidence>
<feature type="active site" description="Proton donor/acceptor" evidence="9">
    <location>
        <position position="730"/>
    </location>
</feature>
<reference evidence="13 15" key="2">
    <citation type="journal article" date="1999" name="DNA Cell Biol.">
        <title>Cloning and expression of Aplysia carboxypeptidase D, a candidate prohormone-processing enzyme.</title>
        <authorList>
            <person name="Fan X."/>
            <person name="Qian Y."/>
            <person name="Fricker L.D."/>
            <person name="Akalal D.B."/>
            <person name="Nagle G.T."/>
        </authorList>
    </citation>
    <scope>NUCLEOTIDE SEQUENCE</scope>
</reference>
<evidence type="ECO:0000256" key="6">
    <source>
        <dbReference type="ARBA" id="ARBA00022801"/>
    </source>
</evidence>
<feature type="chain" id="PRO_5004159826" evidence="11 15">
    <location>
        <begin position="27"/>
        <end position="1446"/>
    </location>
</feature>
<dbReference type="PROSITE" id="PS52035">
    <property type="entry name" value="PEPTIDASE_M14"/>
    <property type="match status" value="4"/>
</dbReference>
<evidence type="ECO:0000256" key="9">
    <source>
        <dbReference type="PROSITE-ProRule" id="PRU01379"/>
    </source>
</evidence>
<dbReference type="Gene3D" id="2.60.40.1120">
    <property type="entry name" value="Carboxypeptidase-like, regulatory domain"/>
    <property type="match status" value="3"/>
</dbReference>
<dbReference type="PANTHER" id="PTHR11532">
    <property type="entry name" value="PROTEASE M14 CARBOXYPEPTIDASE"/>
    <property type="match status" value="1"/>
</dbReference>
<keyword evidence="6" id="KW-0378">Hydrolase</keyword>
<feature type="domain" description="Peptidase M14" evidence="12">
    <location>
        <begin position="467"/>
        <end position="760"/>
    </location>
</feature>
<dbReference type="PRINTS" id="PR00765">
    <property type="entry name" value="CRBOXYPTASEA"/>
</dbReference>
<feature type="domain" description="Peptidase M14" evidence="12">
    <location>
        <begin position="1227"/>
        <end position="1446"/>
    </location>
</feature>
<dbReference type="GO" id="GO:0005615">
    <property type="term" value="C:extracellular space"/>
    <property type="evidence" value="ECO:0007669"/>
    <property type="project" value="TreeGrafter"/>
</dbReference>
<organism evidence="13">
    <name type="scientific">Aplysia californica</name>
    <name type="common">California sea hare</name>
    <dbReference type="NCBI Taxonomy" id="6500"/>
    <lineage>
        <taxon>Eukaryota</taxon>
        <taxon>Metazoa</taxon>
        <taxon>Spiralia</taxon>
        <taxon>Lophotrochozoa</taxon>
        <taxon>Mollusca</taxon>
        <taxon>Gastropoda</taxon>
        <taxon>Heterobranchia</taxon>
        <taxon>Euthyneura</taxon>
        <taxon>Tectipleura</taxon>
        <taxon>Aplysiida</taxon>
        <taxon>Aplysioidea</taxon>
        <taxon>Aplysiidae</taxon>
        <taxon>Aplysia</taxon>
    </lineage>
</organism>